<dbReference type="EMBL" id="CP059399">
    <property type="protein sequence ID" value="QLY33294.1"/>
    <property type="molecule type" value="Genomic_DNA"/>
</dbReference>
<evidence type="ECO:0000313" key="1">
    <source>
        <dbReference type="EMBL" id="QLY33294.1"/>
    </source>
</evidence>
<name>A0A7D6VE67_9NOCA</name>
<keyword evidence="2" id="KW-1185">Reference proteome</keyword>
<dbReference type="Proteomes" id="UP000515512">
    <property type="component" value="Chromosome"/>
</dbReference>
<protein>
    <submittedName>
        <fullName evidence="1">XRE family transcriptional regulator</fullName>
    </submittedName>
</protein>
<evidence type="ECO:0000313" key="2">
    <source>
        <dbReference type="Proteomes" id="UP000515512"/>
    </source>
</evidence>
<dbReference type="RefSeq" id="WP_181584458.1">
    <property type="nucleotide sequence ID" value="NZ_CP059399.1"/>
</dbReference>
<reference evidence="1 2" key="1">
    <citation type="submission" date="2020-07" db="EMBL/GenBank/DDBJ databases">
        <authorList>
            <person name="Zhuang K."/>
            <person name="Ran Y."/>
        </authorList>
    </citation>
    <scope>NUCLEOTIDE SEQUENCE [LARGE SCALE GENOMIC DNA]</scope>
    <source>
        <strain evidence="1 2">WCH-YHL-001</strain>
    </source>
</reference>
<organism evidence="1 2">
    <name type="scientific">Nocardia huaxiensis</name>
    <dbReference type="NCBI Taxonomy" id="2755382"/>
    <lineage>
        <taxon>Bacteria</taxon>
        <taxon>Bacillati</taxon>
        <taxon>Actinomycetota</taxon>
        <taxon>Actinomycetes</taxon>
        <taxon>Mycobacteriales</taxon>
        <taxon>Nocardiaceae</taxon>
        <taxon>Nocardia</taxon>
    </lineage>
</organism>
<gene>
    <name evidence="1" type="ORF">H0264_14580</name>
</gene>
<proteinExistence type="predicted"/>
<dbReference type="KEGG" id="nhu:H0264_14580"/>
<accession>A0A7D6VE67</accession>
<sequence>MGRATANIEVLVYAGGFLVESLDFVNVVRTKSAAGAEIRILLGEWDSDAVKARAGEEGLPSLPQRCHSTLEYLWETKDLPGVEIRDHRTTLYNSIYRFDDSMLVNTHSYGAYAAKSPVQHLQRVPGGRLFSYYLESFEAAWATGRPAVL</sequence>
<dbReference type="AlphaFoldDB" id="A0A7D6VE67"/>